<feature type="transmembrane region" description="Helical" evidence="8">
    <location>
        <begin position="52"/>
        <end position="70"/>
    </location>
</feature>
<reference evidence="9 10" key="1">
    <citation type="submission" date="2021-06" db="EMBL/GenBank/DDBJ databases">
        <authorList>
            <person name="Sun Q."/>
            <person name="Li D."/>
        </authorList>
    </citation>
    <scope>NUCLEOTIDE SEQUENCE [LARGE SCALE GENOMIC DNA]</scope>
    <source>
        <strain evidence="9 10">MSJ-1</strain>
    </source>
</reference>
<evidence type="ECO:0000256" key="3">
    <source>
        <dbReference type="ARBA" id="ARBA00022448"/>
    </source>
</evidence>
<accession>A0ABS6FIV7</accession>
<comment type="caution">
    <text evidence="9">The sequence shown here is derived from an EMBL/GenBank/DDBJ whole genome shotgun (WGS) entry which is preliminary data.</text>
</comment>
<feature type="transmembrane region" description="Helical" evidence="8">
    <location>
        <begin position="109"/>
        <end position="130"/>
    </location>
</feature>
<name>A0ABS6FIV7_9FIRM</name>
<evidence type="ECO:0000256" key="8">
    <source>
        <dbReference type="SAM" id="Phobius"/>
    </source>
</evidence>
<gene>
    <name evidence="9" type="ORF">KQI68_09705</name>
</gene>
<feature type="transmembrane region" description="Helical" evidence="8">
    <location>
        <begin position="386"/>
        <end position="418"/>
    </location>
</feature>
<keyword evidence="6 8" id="KW-1133">Transmembrane helix</keyword>
<keyword evidence="5 8" id="KW-0812">Transmembrane</keyword>
<protein>
    <submittedName>
        <fullName evidence="9">AI-2E family transporter</fullName>
    </submittedName>
</protein>
<feature type="transmembrane region" description="Helical" evidence="8">
    <location>
        <begin position="344"/>
        <end position="366"/>
    </location>
</feature>
<evidence type="ECO:0000256" key="2">
    <source>
        <dbReference type="ARBA" id="ARBA00009773"/>
    </source>
</evidence>
<evidence type="ECO:0000256" key="6">
    <source>
        <dbReference type="ARBA" id="ARBA00022989"/>
    </source>
</evidence>
<evidence type="ECO:0000313" key="9">
    <source>
        <dbReference type="EMBL" id="MBU5670104.1"/>
    </source>
</evidence>
<proteinExistence type="inferred from homology"/>
<dbReference type="EMBL" id="JAHLQO010000006">
    <property type="protein sequence ID" value="MBU5670104.1"/>
    <property type="molecule type" value="Genomic_DNA"/>
</dbReference>
<evidence type="ECO:0000256" key="1">
    <source>
        <dbReference type="ARBA" id="ARBA00004651"/>
    </source>
</evidence>
<comment type="similarity">
    <text evidence="2">Belongs to the autoinducer-2 exporter (AI-2E) (TC 2.A.86) family.</text>
</comment>
<evidence type="ECO:0000313" key="10">
    <source>
        <dbReference type="Proteomes" id="UP000783742"/>
    </source>
</evidence>
<comment type="subcellular location">
    <subcellularLocation>
        <location evidence="1">Cell membrane</location>
        <topology evidence="1">Multi-pass membrane protein</topology>
    </subcellularLocation>
</comment>
<keyword evidence="7 8" id="KW-0472">Membrane</keyword>
<feature type="transmembrane region" description="Helical" evidence="8">
    <location>
        <begin position="76"/>
        <end position="97"/>
    </location>
</feature>
<sequence>MLEQISGNAARFMIYALIILSLILMFLATYYLINIGNRYIDNNKRIKIDLKLITKIFIGILVLYLISIIFNKYKILGYTLSSVIIAIIFAYIIDPIVNYLERKGIKRSFGVIIVYITAFLIFGVLIVSVIPKTINEISNLLASIPSMVDSITRASNEFLTNVFAKFNIELPENFMNIYNETKPAGPNSARVNELESPEILTNILNSIRNTINSLIATLQASAMESLTNIVSKIYGLVTSVFRIVLIVIFSFYFSVDKEKFTKNIKKSIPNKYRDDITFLGTRIDTALQQFIRGRLLMAIFVGVLTMLYLLVLRVDFAIVIGLITCVADIIPYIGPFLGYLPAALFAFMDSPIKAVWVTILFFVIQWSENNILAPKLIGNTTGLNPLVILISIIIGGGIFGVWGMVISVPIVSIGFIFFDYFKMKYNDISSSN</sequence>
<keyword evidence="10" id="KW-1185">Reference proteome</keyword>
<feature type="transmembrane region" description="Helical" evidence="8">
    <location>
        <begin position="317"/>
        <end position="337"/>
    </location>
</feature>
<organism evidence="9 10">
    <name type="scientific">Peptoniphilus ovalis</name>
    <dbReference type="NCBI Taxonomy" id="2841503"/>
    <lineage>
        <taxon>Bacteria</taxon>
        <taxon>Bacillati</taxon>
        <taxon>Bacillota</taxon>
        <taxon>Tissierellia</taxon>
        <taxon>Tissierellales</taxon>
        <taxon>Peptoniphilaceae</taxon>
        <taxon>Peptoniphilus</taxon>
    </lineage>
</organism>
<evidence type="ECO:0000256" key="7">
    <source>
        <dbReference type="ARBA" id="ARBA00023136"/>
    </source>
</evidence>
<evidence type="ECO:0000256" key="4">
    <source>
        <dbReference type="ARBA" id="ARBA00022475"/>
    </source>
</evidence>
<feature type="transmembrane region" description="Helical" evidence="8">
    <location>
        <begin position="12"/>
        <end position="32"/>
    </location>
</feature>
<dbReference type="PANTHER" id="PTHR21716:SF53">
    <property type="entry name" value="PERMEASE PERM-RELATED"/>
    <property type="match status" value="1"/>
</dbReference>
<keyword evidence="4" id="KW-1003">Cell membrane</keyword>
<feature type="transmembrane region" description="Helical" evidence="8">
    <location>
        <begin position="233"/>
        <end position="255"/>
    </location>
</feature>
<dbReference type="InterPro" id="IPR002549">
    <property type="entry name" value="AI-2E-like"/>
</dbReference>
<feature type="transmembrane region" description="Helical" evidence="8">
    <location>
        <begin position="295"/>
        <end position="311"/>
    </location>
</feature>
<dbReference type="PANTHER" id="PTHR21716">
    <property type="entry name" value="TRANSMEMBRANE PROTEIN"/>
    <property type="match status" value="1"/>
</dbReference>
<evidence type="ECO:0000256" key="5">
    <source>
        <dbReference type="ARBA" id="ARBA00022692"/>
    </source>
</evidence>
<dbReference type="Proteomes" id="UP000783742">
    <property type="component" value="Unassembled WGS sequence"/>
</dbReference>
<dbReference type="Pfam" id="PF01594">
    <property type="entry name" value="AI-2E_transport"/>
    <property type="match status" value="1"/>
</dbReference>
<dbReference type="RefSeq" id="WP_216549923.1">
    <property type="nucleotide sequence ID" value="NZ_JAHLQO010000006.1"/>
</dbReference>
<keyword evidence="3" id="KW-0813">Transport</keyword>